<reference evidence="1 2" key="1">
    <citation type="journal article" date="2017" name="Environ. Microbiol.">
        <title>Decay of the glycolytic pathway and adaptation to intranuclear parasitism within Enterocytozoonidae microsporidia.</title>
        <authorList>
            <person name="Wiredu Boakye D."/>
            <person name="Jaroenlak P."/>
            <person name="Prachumwat A."/>
            <person name="Williams T.A."/>
            <person name="Bateman K.S."/>
            <person name="Itsathitphaisarn O."/>
            <person name="Sritunyalucksana K."/>
            <person name="Paszkiewicz K.H."/>
            <person name="Moore K.A."/>
            <person name="Stentiford G.D."/>
            <person name="Williams B.A."/>
        </authorList>
    </citation>
    <scope>NUCLEOTIDE SEQUENCE [LARGE SCALE GENOMIC DNA]</scope>
    <source>
        <strain evidence="2">canceri</strain>
    </source>
</reference>
<organism evidence="1 2">
    <name type="scientific">Hepatospora eriocheir</name>
    <dbReference type="NCBI Taxonomy" id="1081669"/>
    <lineage>
        <taxon>Eukaryota</taxon>
        <taxon>Fungi</taxon>
        <taxon>Fungi incertae sedis</taxon>
        <taxon>Microsporidia</taxon>
        <taxon>Hepatosporidae</taxon>
        <taxon>Hepatospora</taxon>
    </lineage>
</organism>
<dbReference type="EMBL" id="LTAI01000497">
    <property type="protein sequence ID" value="ORD98701.1"/>
    <property type="molecule type" value="Genomic_DNA"/>
</dbReference>
<dbReference type="AlphaFoldDB" id="A0A1X0QFY1"/>
<proteinExistence type="predicted"/>
<accession>A0A1X0QFY1</accession>
<gene>
    <name evidence="1" type="ORF">A0H76_2047</name>
</gene>
<dbReference type="VEuPathDB" id="MicrosporidiaDB:HERIO_706"/>
<name>A0A1X0QFY1_9MICR</name>
<evidence type="ECO:0000313" key="2">
    <source>
        <dbReference type="Proteomes" id="UP000192501"/>
    </source>
</evidence>
<protein>
    <submittedName>
        <fullName evidence="1">Uncharacterized protein</fullName>
    </submittedName>
</protein>
<sequence length="138" mass="16461">MFNKLIRIILSILNSDIKCDKIRTTNCNKLGEDEVNNEIYNEIKTYVLNHKEDCFFEYFIAQKPSKKFIEPINNLVIDKINELEDHVNKRGCLRLNEIKKVTDDIKYQCDKTTDDGYIIIDNEIYIKMVKNFLKSIFW</sequence>
<dbReference type="VEuPathDB" id="MicrosporidiaDB:A0H76_2047"/>
<comment type="caution">
    <text evidence="1">The sequence shown here is derived from an EMBL/GenBank/DDBJ whole genome shotgun (WGS) entry which is preliminary data.</text>
</comment>
<evidence type="ECO:0000313" key="1">
    <source>
        <dbReference type="EMBL" id="ORD98701.1"/>
    </source>
</evidence>
<dbReference type="Proteomes" id="UP000192501">
    <property type="component" value="Unassembled WGS sequence"/>
</dbReference>